<dbReference type="AlphaFoldDB" id="A0A8H4H956"/>
<evidence type="ECO:0000313" key="3">
    <source>
        <dbReference type="Proteomes" id="UP000653565"/>
    </source>
</evidence>
<dbReference type="EMBL" id="JAAAPX010000041">
    <property type="protein sequence ID" value="KAF4238055.1"/>
    <property type="molecule type" value="Genomic_DNA"/>
</dbReference>
<dbReference type="Proteomes" id="UP000653565">
    <property type="component" value="Unassembled WGS sequence"/>
</dbReference>
<name>A0A8H4H956_9EURO</name>
<reference evidence="2" key="2">
    <citation type="submission" date="2020-04" db="EMBL/GenBank/DDBJ databases">
        <authorList>
            <person name="Santos R.A.C."/>
            <person name="Steenwyk J.L."/>
            <person name="Rivero-Menendez O."/>
            <person name="Mead M.E."/>
            <person name="Silva L.P."/>
            <person name="Bastos R.W."/>
            <person name="Alastruey-Izquierdo A."/>
            <person name="Goldman G.H."/>
            <person name="Rokas A."/>
        </authorList>
    </citation>
    <scope>NUCLEOTIDE SEQUENCE</scope>
    <source>
        <strain evidence="2">CNM-CM6805</strain>
    </source>
</reference>
<protein>
    <submittedName>
        <fullName evidence="2">Uncharacterized protein</fullName>
    </submittedName>
</protein>
<sequence>MSHGPSEPSALSLPTMSTHSLPLRNQAAGSCSDEQSNNATTQNPEAAIDPTDLQHLRENLKILPVPSVNDDLETTAKKMKALAKVVSDGNSLALFTGLQMASQHLNDPESIAVSQMTIDERVQYEAWQKARKNGTMKNSGDQDSDEASNRDGNVPAVGFDWVKNVAPVPDGAQSLKKFTERAAAMDIIWDHQGATPENAAWLTFNQPAILPLVKAVCRVRTAEKHRKNNRDPSMRGLTDMEAAEVETVRKIVSLAERNRTRELEKIRKLTRSITESAAVVKARVKVLEDKMNS</sequence>
<feature type="compositionally biased region" description="Polar residues" evidence="1">
    <location>
        <begin position="27"/>
        <end position="44"/>
    </location>
</feature>
<keyword evidence="3" id="KW-1185">Reference proteome</keyword>
<comment type="caution">
    <text evidence="2">The sequence shown here is derived from an EMBL/GenBank/DDBJ whole genome shotgun (WGS) entry which is preliminary data.</text>
</comment>
<accession>A0A8H4H956</accession>
<reference evidence="2" key="1">
    <citation type="journal article" date="2020" name="bioRxiv">
        <title>Genomic and phenotypic heterogeneity of clinical isolates of the human pathogens Aspergillus fumigatus, Aspergillus lentulus and Aspergillus fumigatiaffinis.</title>
        <authorList>
            <person name="dos Santos R.A.C."/>
            <person name="Steenwyk J.L."/>
            <person name="Rivero-Menendez O."/>
            <person name="Mead M.E."/>
            <person name="Silva L.P."/>
            <person name="Bastos R.W."/>
            <person name="Alastruey-Izquierdo A."/>
            <person name="Goldman G.H."/>
            <person name="Rokas A."/>
        </authorList>
    </citation>
    <scope>NUCLEOTIDE SEQUENCE</scope>
    <source>
        <strain evidence="2">CNM-CM6805</strain>
    </source>
</reference>
<organism evidence="2 3">
    <name type="scientific">Aspergillus fumigatiaffinis</name>
    <dbReference type="NCBI Taxonomy" id="340414"/>
    <lineage>
        <taxon>Eukaryota</taxon>
        <taxon>Fungi</taxon>
        <taxon>Dikarya</taxon>
        <taxon>Ascomycota</taxon>
        <taxon>Pezizomycotina</taxon>
        <taxon>Eurotiomycetes</taxon>
        <taxon>Eurotiomycetidae</taxon>
        <taxon>Eurotiales</taxon>
        <taxon>Aspergillaceae</taxon>
        <taxon>Aspergillus</taxon>
        <taxon>Aspergillus subgen. Fumigati</taxon>
    </lineage>
</organism>
<feature type="region of interest" description="Disordered" evidence="1">
    <location>
        <begin position="1"/>
        <end position="47"/>
    </location>
</feature>
<feature type="region of interest" description="Disordered" evidence="1">
    <location>
        <begin position="130"/>
        <end position="153"/>
    </location>
</feature>
<evidence type="ECO:0000313" key="2">
    <source>
        <dbReference type="EMBL" id="KAF4238055.1"/>
    </source>
</evidence>
<dbReference type="OrthoDB" id="4812032at2759"/>
<evidence type="ECO:0000256" key="1">
    <source>
        <dbReference type="SAM" id="MobiDB-lite"/>
    </source>
</evidence>
<proteinExistence type="predicted"/>
<gene>
    <name evidence="2" type="ORF">CNMCM6805_006683</name>
</gene>